<accession>A0A5Q0BKQ5</accession>
<dbReference type="InterPro" id="IPR006533">
    <property type="entry name" value="T6SS_Vgr_RhsGE"/>
</dbReference>
<protein>
    <submittedName>
        <fullName evidence="4">Type VI secretion system tip protein VgrG</fullName>
    </submittedName>
</protein>
<dbReference type="Pfam" id="PF04717">
    <property type="entry name" value="Phage_base_V"/>
    <property type="match status" value="1"/>
</dbReference>
<evidence type="ECO:0000313" key="4">
    <source>
        <dbReference type="EMBL" id="QFY44505.1"/>
    </source>
</evidence>
<feature type="domain" description="Gp5/Type VI secretion system Vgr protein OB-fold" evidence="3">
    <location>
        <begin position="409"/>
        <end position="469"/>
    </location>
</feature>
<dbReference type="SUPFAM" id="SSF69255">
    <property type="entry name" value="gp5 N-terminal domain-like"/>
    <property type="match status" value="1"/>
</dbReference>
<dbReference type="NCBIfam" id="TIGR01646">
    <property type="entry name" value="vgr_GE"/>
    <property type="match status" value="1"/>
</dbReference>
<dbReference type="SUPFAM" id="SSF69279">
    <property type="entry name" value="Phage tail proteins"/>
    <property type="match status" value="2"/>
</dbReference>
<dbReference type="Proteomes" id="UP000325755">
    <property type="component" value="Chromosome"/>
</dbReference>
<evidence type="ECO:0000313" key="5">
    <source>
        <dbReference type="Proteomes" id="UP000325755"/>
    </source>
</evidence>
<evidence type="ECO:0000256" key="2">
    <source>
        <dbReference type="SAM" id="MobiDB-lite"/>
    </source>
</evidence>
<dbReference type="InterPro" id="IPR037026">
    <property type="entry name" value="Vgr_OB-fold_dom_sf"/>
</dbReference>
<name>A0A5Q0BKQ5_9GAMM</name>
<dbReference type="InterPro" id="IPR017847">
    <property type="entry name" value="T6SS_RhsGE_Vgr_subset"/>
</dbReference>
<dbReference type="OrthoDB" id="9762420at2"/>
<dbReference type="RefSeq" id="WP_153250466.1">
    <property type="nucleotide sequence ID" value="NZ_CP044205.1"/>
</dbReference>
<dbReference type="EMBL" id="CP044205">
    <property type="protein sequence ID" value="QFY44505.1"/>
    <property type="molecule type" value="Genomic_DNA"/>
</dbReference>
<feature type="region of interest" description="Disordered" evidence="2">
    <location>
        <begin position="515"/>
        <end position="549"/>
    </location>
</feature>
<dbReference type="SUPFAM" id="SSF69349">
    <property type="entry name" value="Phage fibre proteins"/>
    <property type="match status" value="1"/>
</dbReference>
<keyword evidence="5" id="KW-1185">Reference proteome</keyword>
<dbReference type="Gene3D" id="2.40.50.230">
    <property type="entry name" value="Gp5 N-terminal domain"/>
    <property type="match status" value="1"/>
</dbReference>
<organism evidence="4 5">
    <name type="scientific">Candidatus Methylospira mobilis</name>
    <dbReference type="NCBI Taxonomy" id="1808979"/>
    <lineage>
        <taxon>Bacteria</taxon>
        <taxon>Pseudomonadati</taxon>
        <taxon>Pseudomonadota</taxon>
        <taxon>Gammaproteobacteria</taxon>
        <taxon>Methylococcales</taxon>
        <taxon>Methylococcaceae</taxon>
        <taxon>Candidatus Methylospira</taxon>
    </lineage>
</organism>
<evidence type="ECO:0000256" key="1">
    <source>
        <dbReference type="ARBA" id="ARBA00005558"/>
    </source>
</evidence>
<proteinExistence type="inferred from homology"/>
<dbReference type="Gene3D" id="2.30.110.50">
    <property type="match status" value="1"/>
</dbReference>
<comment type="similarity">
    <text evidence="1">Belongs to the VgrG protein family.</text>
</comment>
<dbReference type="Pfam" id="PF05954">
    <property type="entry name" value="Phage_GPD"/>
    <property type="match status" value="1"/>
</dbReference>
<evidence type="ECO:0000259" key="3">
    <source>
        <dbReference type="Pfam" id="PF04717"/>
    </source>
</evidence>
<dbReference type="NCBIfam" id="TIGR03361">
    <property type="entry name" value="VI_Rhs_Vgr"/>
    <property type="match status" value="1"/>
</dbReference>
<reference evidence="4 5" key="1">
    <citation type="submission" date="2019-09" db="EMBL/GenBank/DDBJ databases">
        <title>Ecophysiology of the spiral-shaped methanotroph Methylospira mobilis as revealed by the complete genome sequence.</title>
        <authorList>
            <person name="Oshkin I.Y."/>
            <person name="Dedysh S.N."/>
            <person name="Miroshnikov K."/>
            <person name="Danilova O.V."/>
            <person name="Hakobyan A."/>
            <person name="Liesack W."/>
        </authorList>
    </citation>
    <scope>NUCLEOTIDE SEQUENCE [LARGE SCALE GENOMIC DNA]</scope>
    <source>
        <strain evidence="4 5">Shm1</strain>
    </source>
</reference>
<sequence length="818" mass="90079">MHSFSQLSGIDRRFTFSCAPLAKNTFEVVRFEGEEALSSLYRFELLLASKDGDIDESALIGTAAQFSLNDGIVGGQAAVYQGLIQEFSYECENCGWTFYRAILAPRLWKLETFVLSEIYLDKSRPEIFNTILENAGMTRNDFEMRLSSDGANAPKLDYICQYRESYLAFISRWAERLGVYWWYEQIDGQERAVFTDIRTAHKDEAVTLHYRPPGGPDAQVTQTRGCQSLRRVAKNLPKQLVIRDFSANRASQELKGTAPVNIETGTGEQHFFGRKLKTVMEIEQRAKTQAEALRCRALRYFGGSTATGLRCGHFVQLADHPRNSFNRRYLLTEVKHRGSQAGMLLDGLGIASEQDGSDFYQADFIAISSEQQFRSEERYPWPKVIGTINAFIDAEGDGRYAELNQYGEYKVQVPFFMTQKAICRGSAWIRMATPYAGSDHGMHFPLLKGTEVLLSFVNGDPDQPVIMGAVPNSINPNVVTNANQKQSRIRTAGGNEITLHDEAGKQHMLLKTPGGNTTLRMGASEFDPATANSSASTAESGMRQQWQASSFPKASWLGLPQMWQGGEVPTSFSGRQPQQQTTNHPTPRQIWMASLPPLPPKITWHIQSDNDAAVEIGGDSYEAIAGSSGEYVRGDYIEEVNGSYTEKVQGNSYEYLLGDFNAEVITGLFSEFININTQVVIDNITATLGSFTAIGFNYSAVGVELKTSDSEVECVGAKVEVAGSSTKSAAVATDLNAVQIITVGNLIKDSLNEVSSKVNEISSKAMLTQQLLVSLANKVTNIEDSVTSVQSQVVSVKTGTAKTSNFSVNQNNGLITIG</sequence>
<dbReference type="KEGG" id="mmob:F6R98_19260"/>
<dbReference type="Gene3D" id="4.10.220.110">
    <property type="match status" value="1"/>
</dbReference>
<dbReference type="InParanoid" id="A0A5Q0BKQ5"/>
<dbReference type="InterPro" id="IPR006531">
    <property type="entry name" value="Gp5/Vgr_OB"/>
</dbReference>
<dbReference type="AlphaFoldDB" id="A0A5Q0BKQ5"/>
<gene>
    <name evidence="4" type="primary">tssI</name>
    <name evidence="4" type="ORF">F6R98_19260</name>
</gene>
<feature type="region of interest" description="Disordered" evidence="2">
    <location>
        <begin position="566"/>
        <end position="586"/>
    </location>
</feature>
<feature type="compositionally biased region" description="Low complexity" evidence="2">
    <location>
        <begin position="576"/>
        <end position="586"/>
    </location>
</feature>
<dbReference type="Gene3D" id="3.55.50.10">
    <property type="entry name" value="Baseplate protein-like domains"/>
    <property type="match status" value="1"/>
</dbReference>
<feature type="compositionally biased region" description="Low complexity" evidence="2">
    <location>
        <begin position="529"/>
        <end position="540"/>
    </location>
</feature>